<comment type="caution">
    <text evidence="1">The sequence shown here is derived from an EMBL/GenBank/DDBJ whole genome shotgun (WGS) entry which is preliminary data.</text>
</comment>
<proteinExistence type="predicted"/>
<sequence length="157" mass="17546">MCSRHNENLFSVIAFISDSISLLPFLQSLSLSLSLSLSPISFSFSIRIPPVHKSIESSNPISTGNRLSIEPLSSVSPANSFKGGLTIIEEFFREKITGGHNEYLCGILLPNWDIERITKPCSEGIFRNLSRNCMLDIKCIFELMLLMPQEVLQICSH</sequence>
<evidence type="ECO:0000313" key="1">
    <source>
        <dbReference type="EMBL" id="RXH82383.1"/>
    </source>
</evidence>
<organism evidence="1 2">
    <name type="scientific">Malus domestica</name>
    <name type="common">Apple</name>
    <name type="synonym">Pyrus malus</name>
    <dbReference type="NCBI Taxonomy" id="3750"/>
    <lineage>
        <taxon>Eukaryota</taxon>
        <taxon>Viridiplantae</taxon>
        <taxon>Streptophyta</taxon>
        <taxon>Embryophyta</taxon>
        <taxon>Tracheophyta</taxon>
        <taxon>Spermatophyta</taxon>
        <taxon>Magnoliopsida</taxon>
        <taxon>eudicotyledons</taxon>
        <taxon>Gunneridae</taxon>
        <taxon>Pentapetalae</taxon>
        <taxon>rosids</taxon>
        <taxon>fabids</taxon>
        <taxon>Rosales</taxon>
        <taxon>Rosaceae</taxon>
        <taxon>Amygdaloideae</taxon>
        <taxon>Maleae</taxon>
        <taxon>Malus</taxon>
    </lineage>
</organism>
<accession>A0A498IMC8</accession>
<protein>
    <submittedName>
        <fullName evidence="1">Uncharacterized protein</fullName>
    </submittedName>
</protein>
<dbReference type="Proteomes" id="UP000290289">
    <property type="component" value="Chromosome 12"/>
</dbReference>
<evidence type="ECO:0000313" key="2">
    <source>
        <dbReference type="Proteomes" id="UP000290289"/>
    </source>
</evidence>
<gene>
    <name evidence="1" type="ORF">DVH24_036724</name>
</gene>
<dbReference type="AlphaFoldDB" id="A0A498IMC8"/>
<dbReference type="EMBL" id="RDQH01000338">
    <property type="protein sequence ID" value="RXH82383.1"/>
    <property type="molecule type" value="Genomic_DNA"/>
</dbReference>
<keyword evidence="2" id="KW-1185">Reference proteome</keyword>
<name>A0A498IMC8_MALDO</name>
<reference evidence="1 2" key="1">
    <citation type="submission" date="2018-10" db="EMBL/GenBank/DDBJ databases">
        <title>A high-quality apple genome assembly.</title>
        <authorList>
            <person name="Hu J."/>
        </authorList>
    </citation>
    <scope>NUCLEOTIDE SEQUENCE [LARGE SCALE GENOMIC DNA]</scope>
    <source>
        <strain evidence="2">cv. HFTH1</strain>
        <tissue evidence="1">Young leaf</tissue>
    </source>
</reference>